<feature type="compositionally biased region" description="Polar residues" evidence="1">
    <location>
        <begin position="814"/>
        <end position="828"/>
    </location>
</feature>
<protein>
    <submittedName>
        <fullName evidence="2">Predicted protein</fullName>
    </submittedName>
</protein>
<organism evidence="3">
    <name type="scientific">Micromonas pusilla (strain CCMP1545)</name>
    <name type="common">Picoplanktonic green alga</name>
    <dbReference type="NCBI Taxonomy" id="564608"/>
    <lineage>
        <taxon>Eukaryota</taxon>
        <taxon>Viridiplantae</taxon>
        <taxon>Chlorophyta</taxon>
        <taxon>Mamiellophyceae</taxon>
        <taxon>Mamiellales</taxon>
        <taxon>Mamiellaceae</taxon>
        <taxon>Micromonas</taxon>
    </lineage>
</organism>
<dbReference type="RefSeq" id="XP_003057498.1">
    <property type="nucleotide sequence ID" value="XM_003057452.1"/>
</dbReference>
<evidence type="ECO:0000313" key="3">
    <source>
        <dbReference type="Proteomes" id="UP000001876"/>
    </source>
</evidence>
<feature type="region of interest" description="Disordered" evidence="1">
    <location>
        <begin position="780"/>
        <end position="828"/>
    </location>
</feature>
<feature type="compositionally biased region" description="Low complexity" evidence="1">
    <location>
        <begin position="435"/>
        <end position="444"/>
    </location>
</feature>
<keyword evidence="3" id="KW-1185">Reference proteome</keyword>
<accession>C1MN07</accession>
<feature type="region of interest" description="Disordered" evidence="1">
    <location>
        <begin position="228"/>
        <end position="255"/>
    </location>
</feature>
<feature type="compositionally biased region" description="Basic residues" evidence="1">
    <location>
        <begin position="418"/>
        <end position="428"/>
    </location>
</feature>
<dbReference type="OrthoDB" id="10681414at2759"/>
<feature type="region of interest" description="Disordered" evidence="1">
    <location>
        <begin position="95"/>
        <end position="126"/>
    </location>
</feature>
<feature type="region of interest" description="Disordered" evidence="1">
    <location>
        <begin position="629"/>
        <end position="664"/>
    </location>
</feature>
<evidence type="ECO:0000256" key="1">
    <source>
        <dbReference type="SAM" id="MobiDB-lite"/>
    </source>
</evidence>
<dbReference type="EMBL" id="GG663737">
    <property type="protein sequence ID" value="EEH59143.1"/>
    <property type="molecule type" value="Genomic_DNA"/>
</dbReference>
<feature type="compositionally biased region" description="Gly residues" evidence="1">
    <location>
        <begin position="714"/>
        <end position="723"/>
    </location>
</feature>
<feature type="compositionally biased region" description="Acidic residues" evidence="1">
    <location>
        <begin position="230"/>
        <end position="254"/>
    </location>
</feature>
<evidence type="ECO:0000313" key="2">
    <source>
        <dbReference type="EMBL" id="EEH59143.1"/>
    </source>
</evidence>
<feature type="region of interest" description="Disordered" evidence="1">
    <location>
        <begin position="414"/>
        <end position="444"/>
    </location>
</feature>
<feature type="region of interest" description="Disordered" evidence="1">
    <location>
        <begin position="39"/>
        <end position="72"/>
    </location>
</feature>
<dbReference type="Proteomes" id="UP000001876">
    <property type="component" value="Unassembled WGS sequence"/>
</dbReference>
<feature type="region of interest" description="Disordered" evidence="1">
    <location>
        <begin position="714"/>
        <end position="734"/>
    </location>
</feature>
<sequence length="828" mass="85225">MTLGELSESDDDAPVDAAAAAKAAKKIAKAAKKAAAKKAAAAVPTIGSQTIHLPRALSSPTKPRPPADVDDKAFGFLSATSTAAEKARLAIARAGRASASASGKGAGAIKKGARTASSAGAGGTSTIARLVEEKRAEEARKRKLATQTKKLDAQVAEECANRDRERAMAMASLVADREVRAMHAVTDRVREMERDANEQLEDGESGGIDETPYPSEVVRALSDDAFVLSADDDDVGEEEDDAYYAGEDGDDDVPSDLRQFADAAEAGAASRGDLREAANETARKEALREVLTGGWLARAFISRTDAAPAAATTTTTTTEGETETAAACAADTARWLWAAATDVAASRAIVLGARDALLAASGHEPLYSSTCGVARRRRGVGVLRPAPRVSWAPTAKEVLRALAANGVVAAAAKSNGGAKKKSAGRGSKRGGDGNGNAKAAAAASENSGRAAFPLSGRGVEDQREVVALTTPAPGALRPQIFAVVQLTTAWCDVAPDDGGCATDADAASDLLAVLASLHRDPRAGACYAAIDAASTALVSAFSGGVRAGDSLCLGSAKARARENARATRWREFADAAAPKLARTGPTHASRLAAIRWLPWRTRREQELQDVAALHALEDVVPHVLREAGGGGAAAASSDDDDDSGDEIAVAAANPPAKRAKTAGGDRELNLGELQAAAVRVLSPVVVGAETSADAAWALWTAIHLCDTALHSGAASGGGAGGGAPHTPGKQAAEASSLSEAVVRFMGFLKTTKASIPRGNKTALAAAKNLAVAVMTRHQRAQQLRETKHELAREDEDDEDDEGEEEEEEALTQVPRLTQAENTSSSSEL</sequence>
<feature type="compositionally biased region" description="Acidic residues" evidence="1">
    <location>
        <begin position="792"/>
        <end position="809"/>
    </location>
</feature>
<gene>
    <name evidence="2" type="ORF">MICPUCDRAFT_56732</name>
</gene>
<name>C1MN07_MICPC</name>
<dbReference type="KEGG" id="mpp:MICPUCDRAFT_56732"/>
<dbReference type="OMA" id="WVTICAR"/>
<dbReference type="AlphaFoldDB" id="C1MN07"/>
<feature type="compositionally biased region" description="Basic and acidic residues" evidence="1">
    <location>
        <begin position="782"/>
        <end position="791"/>
    </location>
</feature>
<dbReference type="GeneID" id="9682459"/>
<proteinExistence type="predicted"/>
<reference evidence="2 3" key="1">
    <citation type="journal article" date="2009" name="Science">
        <title>Green evolution and dynamic adaptations revealed by genomes of the marine picoeukaryotes Micromonas.</title>
        <authorList>
            <person name="Worden A.Z."/>
            <person name="Lee J.H."/>
            <person name="Mock T."/>
            <person name="Rouze P."/>
            <person name="Simmons M.P."/>
            <person name="Aerts A.L."/>
            <person name="Allen A.E."/>
            <person name="Cuvelier M.L."/>
            <person name="Derelle E."/>
            <person name="Everett M.V."/>
            <person name="Foulon E."/>
            <person name="Grimwood J."/>
            <person name="Gundlach H."/>
            <person name="Henrissat B."/>
            <person name="Napoli C."/>
            <person name="McDonald S.M."/>
            <person name="Parker M.S."/>
            <person name="Rombauts S."/>
            <person name="Salamov A."/>
            <person name="Von Dassow P."/>
            <person name="Badger J.H."/>
            <person name="Coutinho P.M."/>
            <person name="Demir E."/>
            <person name="Dubchak I."/>
            <person name="Gentemann C."/>
            <person name="Eikrem W."/>
            <person name="Gready J.E."/>
            <person name="John U."/>
            <person name="Lanier W."/>
            <person name="Lindquist E.A."/>
            <person name="Lucas S."/>
            <person name="Mayer K.F."/>
            <person name="Moreau H."/>
            <person name="Not F."/>
            <person name="Otillar R."/>
            <person name="Panaud O."/>
            <person name="Pangilinan J."/>
            <person name="Paulsen I."/>
            <person name="Piegu B."/>
            <person name="Poliakov A."/>
            <person name="Robbens S."/>
            <person name="Schmutz J."/>
            <person name="Toulza E."/>
            <person name="Wyss T."/>
            <person name="Zelensky A."/>
            <person name="Zhou K."/>
            <person name="Armbrust E.V."/>
            <person name="Bhattacharya D."/>
            <person name="Goodenough U.W."/>
            <person name="Van de Peer Y."/>
            <person name="Grigoriev I.V."/>
        </authorList>
    </citation>
    <scope>NUCLEOTIDE SEQUENCE [LARGE SCALE GENOMIC DNA]</scope>
    <source>
        <strain evidence="2 3">CCMP1545</strain>
    </source>
</reference>